<dbReference type="Pfam" id="PF00583">
    <property type="entry name" value="Acetyltransf_1"/>
    <property type="match status" value="1"/>
</dbReference>
<organism evidence="2 3">
    <name type="scientific">Dokdonella soli</name>
    <dbReference type="NCBI Taxonomy" id="529810"/>
    <lineage>
        <taxon>Bacteria</taxon>
        <taxon>Pseudomonadati</taxon>
        <taxon>Pseudomonadota</taxon>
        <taxon>Gammaproteobacteria</taxon>
        <taxon>Lysobacterales</taxon>
        <taxon>Rhodanobacteraceae</taxon>
        <taxon>Dokdonella</taxon>
    </lineage>
</organism>
<evidence type="ECO:0000259" key="1">
    <source>
        <dbReference type="PROSITE" id="PS51186"/>
    </source>
</evidence>
<protein>
    <submittedName>
        <fullName evidence="2">GNAT family N-acetyltransferase</fullName>
    </submittedName>
</protein>
<comment type="caution">
    <text evidence="2">The sequence shown here is derived from an EMBL/GenBank/DDBJ whole genome shotgun (WGS) entry which is preliminary data.</text>
</comment>
<feature type="domain" description="N-acetyltransferase" evidence="1">
    <location>
        <begin position="5"/>
        <end position="157"/>
    </location>
</feature>
<dbReference type="RefSeq" id="WP_343791483.1">
    <property type="nucleotide sequence ID" value="NZ_BAAAEU010000015.1"/>
</dbReference>
<keyword evidence="3" id="KW-1185">Reference proteome</keyword>
<dbReference type="PROSITE" id="PS51186">
    <property type="entry name" value="GNAT"/>
    <property type="match status" value="1"/>
</dbReference>
<evidence type="ECO:0000313" key="3">
    <source>
        <dbReference type="Proteomes" id="UP001501523"/>
    </source>
</evidence>
<dbReference type="SUPFAM" id="SSF55729">
    <property type="entry name" value="Acyl-CoA N-acyltransferases (Nat)"/>
    <property type="match status" value="1"/>
</dbReference>
<dbReference type="EMBL" id="BAAAEU010000015">
    <property type="protein sequence ID" value="GAA0717415.1"/>
    <property type="molecule type" value="Genomic_DNA"/>
</dbReference>
<dbReference type="Gene3D" id="3.40.630.30">
    <property type="match status" value="1"/>
</dbReference>
<dbReference type="InterPro" id="IPR016181">
    <property type="entry name" value="Acyl_CoA_acyltransferase"/>
</dbReference>
<dbReference type="CDD" id="cd04301">
    <property type="entry name" value="NAT_SF"/>
    <property type="match status" value="1"/>
</dbReference>
<name>A0ABN1IMK7_9GAMM</name>
<sequence>MTMATALRPTRPEDLGFLQEVYAGTRADELARTPWSAEQKQAFVRMQFDAQHTYYRQQFADAAYEVILLDGVPVGRLYTDRRADEIRILDIALLPEYRNCGIGSRYLRDIQEEAQQAGRAVRIHVEMFNPARRLYDRMGFRPVQEDGVYLLMEWRADAA</sequence>
<evidence type="ECO:0000313" key="2">
    <source>
        <dbReference type="EMBL" id="GAA0717415.1"/>
    </source>
</evidence>
<accession>A0ABN1IMK7</accession>
<proteinExistence type="predicted"/>
<gene>
    <name evidence="2" type="ORF">GCM10009105_24410</name>
</gene>
<dbReference type="Proteomes" id="UP001501523">
    <property type="component" value="Unassembled WGS sequence"/>
</dbReference>
<dbReference type="InterPro" id="IPR000182">
    <property type="entry name" value="GNAT_dom"/>
</dbReference>
<reference evidence="2 3" key="1">
    <citation type="journal article" date="2019" name="Int. J. Syst. Evol. Microbiol.">
        <title>The Global Catalogue of Microorganisms (GCM) 10K type strain sequencing project: providing services to taxonomists for standard genome sequencing and annotation.</title>
        <authorList>
            <consortium name="The Broad Institute Genomics Platform"/>
            <consortium name="The Broad Institute Genome Sequencing Center for Infectious Disease"/>
            <person name="Wu L."/>
            <person name="Ma J."/>
        </authorList>
    </citation>
    <scope>NUCLEOTIDE SEQUENCE [LARGE SCALE GENOMIC DNA]</scope>
    <source>
        <strain evidence="2 3">JCM 15421</strain>
    </source>
</reference>